<dbReference type="GO" id="GO:0005634">
    <property type="term" value="C:nucleus"/>
    <property type="evidence" value="ECO:0007669"/>
    <property type="project" value="TreeGrafter"/>
</dbReference>
<sequence length="297" mass="32671">MGNDGGSIPKRGELVTEAAKDPTAAQLKETILEKQGYLWTTDPLKNEALRPPIVSDCTGRLYNKESILEFLLPSDDPDAPHKKAEMEKILGGTVKSLRDIVEVKFEADSQDGNKWICPITGKPLGPASKAVYLVPCGHAFSESVVKEVTEEKCLQCNEAYAPNDAIAILPVSETENARLTLRIKILKEKGLTHSLKKAAGGKKRKKNVDMDGEKVPQLVKTDDAKNSKKDKMAIKNSSTASLTAKVLEEQEERNKKRKMQKNDNLTSLFTPKERAHNAGKKNDFFTRGFSIPGQGKG</sequence>
<gene>
    <name evidence="3" type="ORF">BT63DRAFT_421661</name>
</gene>
<evidence type="ECO:0000313" key="3">
    <source>
        <dbReference type="EMBL" id="KAF2673523.1"/>
    </source>
</evidence>
<dbReference type="EMBL" id="MU004231">
    <property type="protein sequence ID" value="KAF2673523.1"/>
    <property type="molecule type" value="Genomic_DNA"/>
</dbReference>
<feature type="compositionally biased region" description="Basic and acidic residues" evidence="2">
    <location>
        <begin position="271"/>
        <end position="284"/>
    </location>
</feature>
<reference evidence="3" key="1">
    <citation type="journal article" date="2020" name="Stud. Mycol.">
        <title>101 Dothideomycetes genomes: a test case for predicting lifestyles and emergence of pathogens.</title>
        <authorList>
            <person name="Haridas S."/>
            <person name="Albert R."/>
            <person name="Binder M."/>
            <person name="Bloem J."/>
            <person name="Labutti K."/>
            <person name="Salamov A."/>
            <person name="Andreopoulos B."/>
            <person name="Baker S."/>
            <person name="Barry K."/>
            <person name="Bills G."/>
            <person name="Bluhm B."/>
            <person name="Cannon C."/>
            <person name="Castanera R."/>
            <person name="Culley D."/>
            <person name="Daum C."/>
            <person name="Ezra D."/>
            <person name="Gonzalez J."/>
            <person name="Henrissat B."/>
            <person name="Kuo A."/>
            <person name="Liang C."/>
            <person name="Lipzen A."/>
            <person name="Lutzoni F."/>
            <person name="Magnuson J."/>
            <person name="Mondo S."/>
            <person name="Nolan M."/>
            <person name="Ohm R."/>
            <person name="Pangilinan J."/>
            <person name="Park H.-J."/>
            <person name="Ramirez L."/>
            <person name="Alfaro M."/>
            <person name="Sun H."/>
            <person name="Tritt A."/>
            <person name="Yoshinaga Y."/>
            <person name="Zwiers L.-H."/>
            <person name="Turgeon B."/>
            <person name="Goodwin S."/>
            <person name="Spatafora J."/>
            <person name="Crous P."/>
            <person name="Grigoriev I."/>
        </authorList>
    </citation>
    <scope>NUCLEOTIDE SEQUENCE</scope>
    <source>
        <strain evidence="3">CBS 115976</strain>
    </source>
</reference>
<feature type="region of interest" description="Disordered" evidence="2">
    <location>
        <begin position="220"/>
        <end position="297"/>
    </location>
</feature>
<dbReference type="Proteomes" id="UP000799302">
    <property type="component" value="Unassembled WGS sequence"/>
</dbReference>
<dbReference type="InterPro" id="IPR027799">
    <property type="entry name" value="Rtf2_RING-finger"/>
</dbReference>
<keyword evidence="4" id="KW-1185">Reference proteome</keyword>
<organism evidence="3 4">
    <name type="scientific">Microthyrium microscopicum</name>
    <dbReference type="NCBI Taxonomy" id="703497"/>
    <lineage>
        <taxon>Eukaryota</taxon>
        <taxon>Fungi</taxon>
        <taxon>Dikarya</taxon>
        <taxon>Ascomycota</taxon>
        <taxon>Pezizomycotina</taxon>
        <taxon>Dothideomycetes</taxon>
        <taxon>Dothideomycetes incertae sedis</taxon>
        <taxon>Microthyriales</taxon>
        <taxon>Microthyriaceae</taxon>
        <taxon>Microthyrium</taxon>
    </lineage>
</organism>
<dbReference type="InterPro" id="IPR006735">
    <property type="entry name" value="Rtf2"/>
</dbReference>
<proteinExistence type="inferred from homology"/>
<name>A0A6A6UPZ7_9PEZI</name>
<feature type="compositionally biased region" description="Basic and acidic residues" evidence="2">
    <location>
        <begin position="10"/>
        <end position="20"/>
    </location>
</feature>
<dbReference type="Pfam" id="PF04641">
    <property type="entry name" value="Rtf2"/>
    <property type="match status" value="1"/>
</dbReference>
<dbReference type="PANTHER" id="PTHR12775">
    <property type="entry name" value="PROTEIN C20ORF43 HOMOLOG"/>
    <property type="match status" value="1"/>
</dbReference>
<dbReference type="CDD" id="cd16653">
    <property type="entry name" value="RING-like_Rtf2"/>
    <property type="match status" value="1"/>
</dbReference>
<dbReference type="OrthoDB" id="247013at2759"/>
<accession>A0A6A6UPZ7</accession>
<dbReference type="AlphaFoldDB" id="A0A6A6UPZ7"/>
<comment type="similarity">
    <text evidence="1">Belongs to the rtf2 family.</text>
</comment>
<feature type="compositionally biased region" description="Basic and acidic residues" evidence="2">
    <location>
        <begin position="220"/>
        <end position="233"/>
    </location>
</feature>
<evidence type="ECO:0000256" key="1">
    <source>
        <dbReference type="ARBA" id="ARBA00009885"/>
    </source>
</evidence>
<dbReference type="PANTHER" id="PTHR12775:SF0">
    <property type="entry name" value="REPLICATION TERMINATION FACTOR 2"/>
    <property type="match status" value="1"/>
</dbReference>
<evidence type="ECO:0000256" key="2">
    <source>
        <dbReference type="SAM" id="MobiDB-lite"/>
    </source>
</evidence>
<dbReference type="GO" id="GO:0006274">
    <property type="term" value="P:DNA replication termination"/>
    <property type="evidence" value="ECO:0007669"/>
    <property type="project" value="TreeGrafter"/>
</dbReference>
<feature type="region of interest" description="Disordered" evidence="2">
    <location>
        <begin position="1"/>
        <end position="22"/>
    </location>
</feature>
<protein>
    <submittedName>
        <fullName evidence="3">DUF602 domain-containing protein</fullName>
    </submittedName>
</protein>
<evidence type="ECO:0000313" key="4">
    <source>
        <dbReference type="Proteomes" id="UP000799302"/>
    </source>
</evidence>